<keyword evidence="1" id="KW-0732">Signal</keyword>
<protein>
    <recommendedName>
        <fullName evidence="4">Secreted protein</fullName>
    </recommendedName>
</protein>
<evidence type="ECO:0000313" key="2">
    <source>
        <dbReference type="EMBL" id="MBG6087579.1"/>
    </source>
</evidence>
<keyword evidence="3" id="KW-1185">Reference proteome</keyword>
<organism evidence="2 3">
    <name type="scientific">Actinomadura viridis</name>
    <dbReference type="NCBI Taxonomy" id="58110"/>
    <lineage>
        <taxon>Bacteria</taxon>
        <taxon>Bacillati</taxon>
        <taxon>Actinomycetota</taxon>
        <taxon>Actinomycetes</taxon>
        <taxon>Streptosporangiales</taxon>
        <taxon>Thermomonosporaceae</taxon>
        <taxon>Actinomadura</taxon>
    </lineage>
</organism>
<feature type="signal peptide" evidence="1">
    <location>
        <begin position="1"/>
        <end position="28"/>
    </location>
</feature>
<dbReference type="RefSeq" id="WP_197010420.1">
    <property type="nucleotide sequence ID" value="NZ_BAABES010000024.1"/>
</dbReference>
<comment type="caution">
    <text evidence="2">The sequence shown here is derived from an EMBL/GenBank/DDBJ whole genome shotgun (WGS) entry which is preliminary data.</text>
</comment>
<dbReference type="AlphaFoldDB" id="A0A931DEY9"/>
<evidence type="ECO:0008006" key="4">
    <source>
        <dbReference type="Google" id="ProtNLM"/>
    </source>
</evidence>
<reference evidence="2" key="1">
    <citation type="submission" date="2020-11" db="EMBL/GenBank/DDBJ databases">
        <title>Sequencing the genomes of 1000 actinobacteria strains.</title>
        <authorList>
            <person name="Klenk H.-P."/>
        </authorList>
    </citation>
    <scope>NUCLEOTIDE SEQUENCE</scope>
    <source>
        <strain evidence="2">DSM 43175</strain>
    </source>
</reference>
<proteinExistence type="predicted"/>
<feature type="chain" id="PRO_5036678286" description="Secreted protein" evidence="1">
    <location>
        <begin position="29"/>
        <end position="121"/>
    </location>
</feature>
<sequence>MKKPSVRAMAVAGIAFGAVLAPAAPAWAASVGCTLGNGAYSCSTGYVAASSRITISVLGTSGGKTVTCIAYDPNVVERGRVSNSSPTTARSVPFNVPNNRHRLVCTRTVTTGGGWGQLYNF</sequence>
<name>A0A931DEY9_9ACTN</name>
<gene>
    <name evidence="2" type="ORF">IW256_001692</name>
</gene>
<dbReference type="EMBL" id="JADOUA010000001">
    <property type="protein sequence ID" value="MBG6087579.1"/>
    <property type="molecule type" value="Genomic_DNA"/>
</dbReference>
<dbReference type="Proteomes" id="UP000614047">
    <property type="component" value="Unassembled WGS sequence"/>
</dbReference>
<dbReference type="PROSITE" id="PS51257">
    <property type="entry name" value="PROKAR_LIPOPROTEIN"/>
    <property type="match status" value="1"/>
</dbReference>
<evidence type="ECO:0000313" key="3">
    <source>
        <dbReference type="Proteomes" id="UP000614047"/>
    </source>
</evidence>
<evidence type="ECO:0000256" key="1">
    <source>
        <dbReference type="SAM" id="SignalP"/>
    </source>
</evidence>
<accession>A0A931DEY9</accession>